<dbReference type="PANTHER" id="PTHR39199">
    <property type="entry name" value="BLR5128 PROTEIN"/>
    <property type="match status" value="1"/>
</dbReference>
<evidence type="ECO:0000259" key="1">
    <source>
        <dbReference type="Pfam" id="PF10000"/>
    </source>
</evidence>
<protein>
    <submittedName>
        <fullName evidence="2">ACT domain-containing protein</fullName>
    </submittedName>
</protein>
<comment type="caution">
    <text evidence="2">The sequence shown here is derived from an EMBL/GenBank/DDBJ whole genome shotgun (WGS) entry which is preliminary data.</text>
</comment>
<dbReference type="RefSeq" id="WP_263829001.1">
    <property type="nucleotide sequence ID" value="NZ_JAOWLB010000008.1"/>
</dbReference>
<dbReference type="Pfam" id="PF10000">
    <property type="entry name" value="ACT_3"/>
    <property type="match status" value="1"/>
</dbReference>
<dbReference type="InterPro" id="IPR018717">
    <property type="entry name" value="DUF2241"/>
</dbReference>
<proteinExistence type="predicted"/>
<evidence type="ECO:0000313" key="2">
    <source>
        <dbReference type="EMBL" id="MCV2889243.1"/>
    </source>
</evidence>
<dbReference type="Gene3D" id="3.30.2130.10">
    <property type="entry name" value="VC0802-like"/>
    <property type="match status" value="1"/>
</dbReference>
<keyword evidence="3" id="KW-1185">Reference proteome</keyword>
<dbReference type="PANTHER" id="PTHR39199:SF1">
    <property type="entry name" value="BLR5128 PROTEIN"/>
    <property type="match status" value="1"/>
</dbReference>
<dbReference type="InterPro" id="IPR045865">
    <property type="entry name" value="ACT-like_dom_sf"/>
</dbReference>
<name>A0ABT3AKS9_9RHOB</name>
<feature type="domain" description="DUF2241" evidence="1">
    <location>
        <begin position="2"/>
        <end position="70"/>
    </location>
</feature>
<accession>A0ABT3AKS9</accession>
<dbReference type="Proteomes" id="UP001320899">
    <property type="component" value="Unassembled WGS sequence"/>
</dbReference>
<dbReference type="SUPFAM" id="SSF55021">
    <property type="entry name" value="ACT-like"/>
    <property type="match status" value="2"/>
</dbReference>
<dbReference type="EMBL" id="JAOWLB010000008">
    <property type="protein sequence ID" value="MCV2889243.1"/>
    <property type="molecule type" value="Genomic_DNA"/>
</dbReference>
<reference evidence="2 3" key="1">
    <citation type="submission" date="2022-10" db="EMBL/GenBank/DDBJ databases">
        <title>Ruegeria sp. nov., isolated from ocean surface sediments.</title>
        <authorList>
            <person name="He W."/>
            <person name="Xue H.-P."/>
            <person name="Zhang D.-F."/>
        </authorList>
    </citation>
    <scope>NUCLEOTIDE SEQUENCE [LARGE SCALE GENOMIC DNA]</scope>
    <source>
        <strain evidence="2 3">XHP0148</strain>
    </source>
</reference>
<evidence type="ECO:0000313" key="3">
    <source>
        <dbReference type="Proteomes" id="UP001320899"/>
    </source>
</evidence>
<organism evidence="2 3">
    <name type="scientific">Ruegeria aquimaris</name>
    <dbReference type="NCBI Taxonomy" id="2984333"/>
    <lineage>
        <taxon>Bacteria</taxon>
        <taxon>Pseudomonadati</taxon>
        <taxon>Pseudomonadota</taxon>
        <taxon>Alphaproteobacteria</taxon>
        <taxon>Rhodobacterales</taxon>
        <taxon>Roseobacteraceae</taxon>
        <taxon>Ruegeria</taxon>
    </lineage>
</organism>
<sequence>MSGETDLDILLQSLSARLAEGVYVFVTLEDGAVPAGLHPRMMFRETEGTTLILLKSEAEAQGLAFEFPCRMITLEVHSSLAAVGFIARIASALARHGMGVNPVSGFYHDHLFVPEERAADAMRILSDIARGAGD</sequence>
<gene>
    <name evidence="2" type="ORF">OE747_12890</name>
</gene>